<feature type="domain" description="RRM" evidence="4">
    <location>
        <begin position="228"/>
        <end position="301"/>
    </location>
</feature>
<dbReference type="InterPro" id="IPR000504">
    <property type="entry name" value="RRM_dom"/>
</dbReference>
<evidence type="ECO:0000313" key="5">
    <source>
        <dbReference type="EMBL" id="MCL7039654.1"/>
    </source>
</evidence>
<dbReference type="PROSITE" id="PS50102">
    <property type="entry name" value="RRM"/>
    <property type="match status" value="2"/>
</dbReference>
<organism evidence="5 6">
    <name type="scientific">Papaver nudicaule</name>
    <name type="common">Iceland poppy</name>
    <dbReference type="NCBI Taxonomy" id="74823"/>
    <lineage>
        <taxon>Eukaryota</taxon>
        <taxon>Viridiplantae</taxon>
        <taxon>Streptophyta</taxon>
        <taxon>Embryophyta</taxon>
        <taxon>Tracheophyta</taxon>
        <taxon>Spermatophyta</taxon>
        <taxon>Magnoliopsida</taxon>
        <taxon>Ranunculales</taxon>
        <taxon>Papaveraceae</taxon>
        <taxon>Papaveroideae</taxon>
        <taxon>Papaver</taxon>
    </lineage>
</organism>
<dbReference type="InterPro" id="IPR034458">
    <property type="entry name" value="EAR1-like_RRM3"/>
</dbReference>
<evidence type="ECO:0000256" key="2">
    <source>
        <dbReference type="PROSITE-ProRule" id="PRU00176"/>
    </source>
</evidence>
<protein>
    <recommendedName>
        <fullName evidence="4">RRM domain-containing protein</fullName>
    </recommendedName>
</protein>
<keyword evidence="6" id="KW-1185">Reference proteome</keyword>
<proteinExistence type="predicted"/>
<reference evidence="5" key="1">
    <citation type="submission" date="2022-03" db="EMBL/GenBank/DDBJ databases">
        <title>A functionally conserved STORR gene fusion in Papaver species that diverged 16.8 million years ago.</title>
        <authorList>
            <person name="Catania T."/>
        </authorList>
    </citation>
    <scope>NUCLEOTIDE SEQUENCE</scope>
    <source>
        <strain evidence="5">S-191538</strain>
    </source>
</reference>
<evidence type="ECO:0000313" key="6">
    <source>
        <dbReference type="Proteomes" id="UP001177140"/>
    </source>
</evidence>
<dbReference type="Pfam" id="PF04059">
    <property type="entry name" value="RRM_2"/>
    <property type="match status" value="1"/>
</dbReference>
<dbReference type="AlphaFoldDB" id="A0AA41VE79"/>
<dbReference type="CDD" id="cd12530">
    <property type="entry name" value="RRM3_EAR1_like"/>
    <property type="match status" value="1"/>
</dbReference>
<evidence type="ECO:0000256" key="3">
    <source>
        <dbReference type="SAM" id="MobiDB-lite"/>
    </source>
</evidence>
<dbReference type="EMBL" id="JAJJMA010203562">
    <property type="protein sequence ID" value="MCL7039654.1"/>
    <property type="molecule type" value="Genomic_DNA"/>
</dbReference>
<dbReference type="SMART" id="SM00360">
    <property type="entry name" value="RRM"/>
    <property type="match status" value="2"/>
</dbReference>
<keyword evidence="1 2" id="KW-0694">RNA-binding</keyword>
<feature type="compositionally biased region" description="Polar residues" evidence="3">
    <location>
        <begin position="397"/>
        <end position="413"/>
    </location>
</feature>
<gene>
    <name evidence="5" type="ORF">MKW94_030471</name>
</gene>
<dbReference type="InterPro" id="IPR007201">
    <property type="entry name" value="Mei2-like_Rrm_C"/>
</dbReference>
<dbReference type="Proteomes" id="UP001177140">
    <property type="component" value="Unassembled WGS sequence"/>
</dbReference>
<dbReference type="InterPro" id="IPR035979">
    <property type="entry name" value="RBD_domain_sf"/>
</dbReference>
<dbReference type="Gene3D" id="3.30.70.330">
    <property type="match status" value="2"/>
</dbReference>
<dbReference type="Pfam" id="PF00076">
    <property type="entry name" value="RRM_1"/>
    <property type="match status" value="1"/>
</dbReference>
<dbReference type="GO" id="GO:0003723">
    <property type="term" value="F:RNA binding"/>
    <property type="evidence" value="ECO:0007669"/>
    <property type="project" value="UniProtKB-UniRule"/>
</dbReference>
<feature type="domain" description="RRM" evidence="4">
    <location>
        <begin position="90"/>
        <end position="161"/>
    </location>
</feature>
<dbReference type="FunFam" id="3.30.70.330:FF:001402">
    <property type="entry name" value="Terminal EAR1-like 1"/>
    <property type="match status" value="1"/>
</dbReference>
<dbReference type="InterPro" id="IPR012677">
    <property type="entry name" value="Nucleotide-bd_a/b_plait_sf"/>
</dbReference>
<name>A0AA41VE79_PAPNU</name>
<evidence type="ECO:0000256" key="1">
    <source>
        <dbReference type="ARBA" id="ARBA00022884"/>
    </source>
</evidence>
<dbReference type="PANTHER" id="PTHR23189">
    <property type="entry name" value="RNA RECOGNITION MOTIF-CONTAINING"/>
    <property type="match status" value="1"/>
</dbReference>
<dbReference type="SUPFAM" id="SSF54928">
    <property type="entry name" value="RNA-binding domain, RBD"/>
    <property type="match status" value="2"/>
</dbReference>
<accession>A0AA41VE79</accession>
<evidence type="ECO:0000259" key="4">
    <source>
        <dbReference type="PROSITE" id="PS50102"/>
    </source>
</evidence>
<feature type="region of interest" description="Disordered" evidence="3">
    <location>
        <begin position="351"/>
        <end position="420"/>
    </location>
</feature>
<comment type="caution">
    <text evidence="5">The sequence shown here is derived from an EMBL/GenBank/DDBJ whole genome shotgun (WGS) entry which is preliminary data.</text>
</comment>
<sequence>MDSFHHGSLDPQAQEFIPRITSHFTLVQPHVYYPYPSSSSSSPHHVPSTLFFTPPPPTLLHAPPPLPPTATQPPLMVLSPPPPTTFSATRSLLISLVPREVKEEVLRGELGVFGEIRGVEMQRLVQEGKVIVHFFDVRHAQSALFELQGKHMQLQNRLAQQHYQPNNSINPFFVPSLSWAVQSSSTSVVHHHVLPHYQQLGLIAGRTVWAEFTLPTMITSCLDGQNQGTIVIFNLVIGVSTAQLKEIFQVFGPIKELRETPSKRQQRFIEFFDIRDAAKALYEMNGKEINGHPVVIEFSRPGGTRRRLASMNLSANSFYTRPVNYQQMQHEPTRGFDSCIPMNNQRANHRVEGLEAPMSSLRVGVDKNERRNSSGGASSSKKGKKIKDSGAAGSSKQQANNKRLQPRSSNSRQWKNKQRTSDVQFLIHEDAIVESSSSSSSFIKDARTTVMIKNIPNKYSQKLVLNMLDNHCIRCNEKILAEGDENQPLSAYDFVYLPIDFNNKCNVGYGFVNLTTPQAAWRLYKAFHLQQWEVFNSRKICQVAYARLQGLEELTEHFSNSKFACEKDDYLPVIFSPPRDGKQLTDPMAVGNGEANSTTSNENVPVKHIILETSPSGKAAVVNKLKGQDGKLEEDVQIGGGDSCTGSLIKNCNSNDDDDDENIALMINDEEEVIVFDKKSSIITSSCSNGIITKPTTSYCGSSSLVSALPISSSGKPNGCMSSSVSRQKPKVLSCAQVN</sequence>